<dbReference type="NCBIfam" id="NF046073">
    <property type="entry name" value="UpsA"/>
    <property type="match status" value="1"/>
</dbReference>
<proteinExistence type="predicted"/>
<keyword evidence="1" id="KW-0812">Transmembrane</keyword>
<accession>A0AAT9GTZ3</accession>
<gene>
    <name evidence="2" type="ORF">SJAV_23660</name>
</gene>
<dbReference type="RefSeq" id="WP_369609935.1">
    <property type="nucleotide sequence ID" value="NZ_AP031322.1"/>
</dbReference>
<dbReference type="EMBL" id="AP031322">
    <property type="protein sequence ID" value="BFH74422.1"/>
    <property type="molecule type" value="Genomic_DNA"/>
</dbReference>
<evidence type="ECO:0000313" key="2">
    <source>
        <dbReference type="EMBL" id="BFH74422.1"/>
    </source>
</evidence>
<keyword evidence="1" id="KW-1133">Transmembrane helix</keyword>
<evidence type="ECO:0008006" key="3">
    <source>
        <dbReference type="Google" id="ProtNLM"/>
    </source>
</evidence>
<protein>
    <recommendedName>
        <fullName evidence="3">Archaeal Type IV pilin N-terminal domain-containing protein</fullName>
    </recommendedName>
</protein>
<dbReference type="NCBIfam" id="TIGR02537">
    <property type="entry name" value="arch_flag_Nterm"/>
    <property type="match status" value="1"/>
</dbReference>
<dbReference type="InterPro" id="IPR013373">
    <property type="entry name" value="Flagellin/pilin_N_arc"/>
</dbReference>
<organism evidence="2">
    <name type="scientific">Sulfurisphaera javensis</name>
    <dbReference type="NCBI Taxonomy" id="2049879"/>
    <lineage>
        <taxon>Archaea</taxon>
        <taxon>Thermoproteota</taxon>
        <taxon>Thermoprotei</taxon>
        <taxon>Sulfolobales</taxon>
        <taxon>Sulfolobaceae</taxon>
        <taxon>Sulfurisphaera</taxon>
    </lineage>
</organism>
<sequence length="144" mass="15334">MKYAKGISSILGTVIVLAITIALGTLLYAYANGMFGNLTQNVNVNAQAEIIVNPSTNQSYLQYSLTNDGNIQVTITEILINGNSTPLNSGNIILNPGQTYQNVTKIQSGINIQPGSYYTVIFLGKTATGKPFSISLNVLASETE</sequence>
<dbReference type="KEGG" id="sjv:SJAV_23660"/>
<evidence type="ECO:0000256" key="1">
    <source>
        <dbReference type="SAM" id="Phobius"/>
    </source>
</evidence>
<feature type="transmembrane region" description="Helical" evidence="1">
    <location>
        <begin position="7"/>
        <end position="31"/>
    </location>
</feature>
<name>A0AAT9GTZ3_9CREN</name>
<dbReference type="AlphaFoldDB" id="A0AAT9GTZ3"/>
<dbReference type="GeneID" id="92355323"/>
<reference evidence="2" key="1">
    <citation type="submission" date="2024-03" db="EMBL/GenBank/DDBJ databases">
        <title>Complete genome sequence of Sulfurisphaera javensis strain KD-1.</title>
        <authorList>
            <person name="Sakai H."/>
            <person name="Nur N."/>
            <person name="Suwanto A."/>
            <person name="Kurosawa N."/>
        </authorList>
    </citation>
    <scope>NUCLEOTIDE SEQUENCE</scope>
    <source>
        <strain evidence="2">KD-1</strain>
    </source>
</reference>
<keyword evidence="1" id="KW-0472">Membrane</keyword>